<keyword evidence="4" id="KW-1003">Cell membrane</keyword>
<evidence type="ECO:0000256" key="12">
    <source>
        <dbReference type="SAM" id="Phobius"/>
    </source>
</evidence>
<evidence type="ECO:0000256" key="4">
    <source>
        <dbReference type="ARBA" id="ARBA00022475"/>
    </source>
</evidence>
<accession>A0A3B1CS47</accession>
<dbReference type="AlphaFoldDB" id="A0A3B1CS47"/>
<feature type="transmembrane region" description="Helical" evidence="12">
    <location>
        <begin position="76"/>
        <end position="94"/>
    </location>
</feature>
<evidence type="ECO:0000256" key="3">
    <source>
        <dbReference type="ARBA" id="ARBA00022448"/>
    </source>
</evidence>
<feature type="transmembrane region" description="Helical" evidence="12">
    <location>
        <begin position="449"/>
        <end position="468"/>
    </location>
</feature>
<dbReference type="PROSITE" id="PS50283">
    <property type="entry name" value="NA_SOLUT_SYMP_3"/>
    <property type="match status" value="1"/>
</dbReference>
<protein>
    <submittedName>
        <fullName evidence="13">Predicted sodium-dependent mannose transporter</fullName>
    </submittedName>
</protein>
<keyword evidence="10 12" id="KW-0472">Membrane</keyword>
<feature type="transmembrane region" description="Helical" evidence="12">
    <location>
        <begin position="259"/>
        <end position="280"/>
    </location>
</feature>
<feature type="transmembrane region" description="Helical" evidence="12">
    <location>
        <begin position="207"/>
        <end position="225"/>
    </location>
</feature>
<keyword evidence="11" id="KW-0739">Sodium transport</keyword>
<dbReference type="GO" id="GO:0015193">
    <property type="term" value="F:L-proline transmembrane transporter activity"/>
    <property type="evidence" value="ECO:0007669"/>
    <property type="project" value="TreeGrafter"/>
</dbReference>
<feature type="transmembrane region" description="Helical" evidence="12">
    <location>
        <begin position="126"/>
        <end position="145"/>
    </location>
</feature>
<proteinExistence type="inferred from homology"/>
<comment type="similarity">
    <text evidence="2">Belongs to the sodium:solute symporter (SSF) (TC 2.A.21) family.</text>
</comment>
<evidence type="ECO:0000256" key="6">
    <source>
        <dbReference type="ARBA" id="ARBA00022847"/>
    </source>
</evidence>
<keyword evidence="3" id="KW-0813">Transport</keyword>
<dbReference type="EMBL" id="UOGD01000385">
    <property type="protein sequence ID" value="VAX27483.1"/>
    <property type="molecule type" value="Genomic_DNA"/>
</dbReference>
<feature type="transmembrane region" description="Helical" evidence="12">
    <location>
        <begin position="178"/>
        <end position="200"/>
    </location>
</feature>
<dbReference type="PANTHER" id="PTHR48086:SF3">
    <property type="entry name" value="SODIUM_PROLINE SYMPORTER"/>
    <property type="match status" value="1"/>
</dbReference>
<evidence type="ECO:0000256" key="8">
    <source>
        <dbReference type="ARBA" id="ARBA00023053"/>
    </source>
</evidence>
<evidence type="ECO:0000256" key="9">
    <source>
        <dbReference type="ARBA" id="ARBA00023065"/>
    </source>
</evidence>
<feature type="transmembrane region" description="Helical" evidence="12">
    <location>
        <begin position="569"/>
        <end position="587"/>
    </location>
</feature>
<feature type="transmembrane region" description="Helical" evidence="12">
    <location>
        <begin position="43"/>
        <end position="70"/>
    </location>
</feature>
<keyword evidence="7 12" id="KW-1133">Transmembrane helix</keyword>
<dbReference type="Pfam" id="PF00474">
    <property type="entry name" value="SSF"/>
    <property type="match status" value="1"/>
</dbReference>
<keyword evidence="8" id="KW-0915">Sodium</keyword>
<feature type="transmembrane region" description="Helical" evidence="12">
    <location>
        <begin position="6"/>
        <end position="23"/>
    </location>
</feature>
<sequence length="604" mass="67220">MVLLDYGIISLYFIVVIGLGLWYQKRASKNLDSYFLAGKKMHWLPLAMSGSVSTFDITGTMWIVSILFVLGMKSMWHHWMWGVYMGAFFMAYMGKWVRRSNVMTAAEWMRTRFGDDRGGRLARTTYALMAVLTLASFIGYAYQGIGKFAAVYISLEPLSSMISSPAISDFVIMHQADILAIVVISITTLYVILGGLYSVIVTDVFQTIILTIGSIFIAYLAWSILTPELLGKLPDDWTSLSIPWRIESFAGTENAQFELFGALVIVWVLKGFLLNAGGPAQMYDFQRFLAARDPRDAAKVGAAWSFFLIVRWAMTVGIALLALVGITGVTDSEKVMPIVLLQFLPAGIRGLVIAGFIAAFMSTFSSIVNSGASFIVRDMWQPYFGSKASGKKTIWVSKLASLFVVLVGIAIGFNATSIAQIWSWIMMALGAGVVVPNVLRWYWWRLNGWGYSIGTLGGMLLSLAALFFPEIPVYYLFPLIAFFSLAMSVIVSLITEQVSKDRLIDFYITVRPFGLWKPVREQSRLLPAELSEKGESGWIAMLNVLLGICMITGLYLSPVFLVGHWYGKSMLWFIVLLISITILKFTWYDNLPKAEKVSTGHGSS</sequence>
<feature type="transmembrane region" description="Helical" evidence="12">
    <location>
        <begin position="538"/>
        <end position="557"/>
    </location>
</feature>
<evidence type="ECO:0000256" key="1">
    <source>
        <dbReference type="ARBA" id="ARBA00004651"/>
    </source>
</evidence>
<dbReference type="InterPro" id="IPR038377">
    <property type="entry name" value="Na/Glc_symporter_sf"/>
</dbReference>
<feature type="transmembrane region" description="Helical" evidence="12">
    <location>
        <begin position="346"/>
        <end position="375"/>
    </location>
</feature>
<feature type="transmembrane region" description="Helical" evidence="12">
    <location>
        <begin position="474"/>
        <end position="494"/>
    </location>
</feature>
<keyword evidence="9" id="KW-0406">Ion transport</keyword>
<dbReference type="InterPro" id="IPR001734">
    <property type="entry name" value="Na/solute_symporter"/>
</dbReference>
<name>A0A3B1CS47_9ZZZZ</name>
<evidence type="ECO:0000256" key="5">
    <source>
        <dbReference type="ARBA" id="ARBA00022692"/>
    </source>
</evidence>
<organism evidence="13">
    <name type="scientific">hydrothermal vent metagenome</name>
    <dbReference type="NCBI Taxonomy" id="652676"/>
    <lineage>
        <taxon>unclassified sequences</taxon>
        <taxon>metagenomes</taxon>
        <taxon>ecological metagenomes</taxon>
    </lineage>
</organism>
<gene>
    <name evidence="13" type="ORF">MNBD_IGNAVI01-2910</name>
</gene>
<dbReference type="InterPro" id="IPR050277">
    <property type="entry name" value="Sodium:Solute_Symporter"/>
</dbReference>
<feature type="transmembrane region" description="Helical" evidence="12">
    <location>
        <begin position="301"/>
        <end position="326"/>
    </location>
</feature>
<evidence type="ECO:0000256" key="2">
    <source>
        <dbReference type="ARBA" id="ARBA00006434"/>
    </source>
</evidence>
<evidence type="ECO:0000256" key="7">
    <source>
        <dbReference type="ARBA" id="ARBA00022989"/>
    </source>
</evidence>
<keyword evidence="6" id="KW-0769">Symport</keyword>
<evidence type="ECO:0000256" key="11">
    <source>
        <dbReference type="ARBA" id="ARBA00023201"/>
    </source>
</evidence>
<reference evidence="13" key="1">
    <citation type="submission" date="2018-06" db="EMBL/GenBank/DDBJ databases">
        <authorList>
            <person name="Zhirakovskaya E."/>
        </authorList>
    </citation>
    <scope>NUCLEOTIDE SEQUENCE</scope>
</reference>
<evidence type="ECO:0000256" key="10">
    <source>
        <dbReference type="ARBA" id="ARBA00023136"/>
    </source>
</evidence>
<dbReference type="Gene3D" id="1.20.1730.10">
    <property type="entry name" value="Sodium/glucose cotransporter"/>
    <property type="match status" value="1"/>
</dbReference>
<dbReference type="GO" id="GO:0005886">
    <property type="term" value="C:plasma membrane"/>
    <property type="evidence" value="ECO:0007669"/>
    <property type="project" value="UniProtKB-SubCell"/>
</dbReference>
<feature type="transmembrane region" description="Helical" evidence="12">
    <location>
        <begin position="395"/>
        <end position="415"/>
    </location>
</feature>
<keyword evidence="5 12" id="KW-0812">Transmembrane</keyword>
<evidence type="ECO:0000313" key="13">
    <source>
        <dbReference type="EMBL" id="VAX27483.1"/>
    </source>
</evidence>
<dbReference type="GO" id="GO:0015824">
    <property type="term" value="P:proline transport"/>
    <property type="evidence" value="ECO:0007669"/>
    <property type="project" value="TreeGrafter"/>
</dbReference>
<comment type="subcellular location">
    <subcellularLocation>
        <location evidence="1">Cell membrane</location>
        <topology evidence="1">Multi-pass membrane protein</topology>
    </subcellularLocation>
</comment>
<dbReference type="PANTHER" id="PTHR48086">
    <property type="entry name" value="SODIUM/PROLINE SYMPORTER-RELATED"/>
    <property type="match status" value="1"/>
</dbReference>
<dbReference type="GO" id="GO:0005298">
    <property type="term" value="F:proline:sodium symporter activity"/>
    <property type="evidence" value="ECO:0007669"/>
    <property type="project" value="TreeGrafter"/>
</dbReference>
<feature type="transmembrane region" description="Helical" evidence="12">
    <location>
        <begin position="421"/>
        <end position="442"/>
    </location>
</feature>